<dbReference type="InterPro" id="IPR045063">
    <property type="entry name" value="Dynamin_N"/>
</dbReference>
<dbReference type="InterPro" id="IPR027417">
    <property type="entry name" value="P-loop_NTPase"/>
</dbReference>
<comment type="caution">
    <text evidence="2">The sequence shown here is derived from an EMBL/GenBank/DDBJ whole genome shotgun (WGS) entry which is preliminary data.</text>
</comment>
<sequence>MNMMEQINEFVDVMLEEKSKFEDMKNQINKRENEVSEVLDHLSESTKNIVSKLKGQISNRNDEMVADIFDKASQTISSNIKESNEKVKEGIKGMAFIQDFESRFTISVFGKVKAGKSYLGNFIMGNTLRTKGIPSSYDKVEDMKVHVYDRGKIYEQNKMTTMDEERECNGQEFYVNKSEATSTIQWIDLGAMCWFDTPGIGSVTEQNELLAKEYVKNSDLIIFASNSDAAGTRQEFSEIKQLHEMGKPMLLLLTQSDAYDYEEDDEGDEISILIPKSEKDRKDQEEYMLTSLREQGMEDVLQYADVLTVSALLATEAIEHNDQEMFEASNMGKLLSKLVEITKNDASEMKKKTPRDRVNAMINSVIESLEQMHSEIGEFCSKIDTYKDELIGKKQYMIEQIKAKANMKVLEIIAKAKAEVEKGEVGEIKEEELASSINMAISEAIQRVCMEQTLLQSQQVSQLDLHLTGIGDLKMRQEKIAYEHSYVKEVERDAEGFFENVGKIIFKKKYYTSKIVSETRYSTFDIGVNDNEIANNIILQLNDVFDSTVSDYIEGLTKGYYEPVEALHQKTSHEIKSALNRLEGMRM</sequence>
<evidence type="ECO:0000313" key="3">
    <source>
        <dbReference type="Proteomes" id="UP001595916"/>
    </source>
</evidence>
<dbReference type="SUPFAM" id="SSF52540">
    <property type="entry name" value="P-loop containing nucleoside triphosphate hydrolases"/>
    <property type="match status" value="1"/>
</dbReference>
<proteinExistence type="predicted"/>
<keyword evidence="3" id="KW-1185">Reference proteome</keyword>
<dbReference type="EMBL" id="JBHSHL010000003">
    <property type="protein sequence ID" value="MFC4803614.1"/>
    <property type="molecule type" value="Genomic_DNA"/>
</dbReference>
<evidence type="ECO:0000259" key="1">
    <source>
        <dbReference type="Pfam" id="PF00350"/>
    </source>
</evidence>
<dbReference type="Gene3D" id="3.40.50.300">
    <property type="entry name" value="P-loop containing nucleotide triphosphate hydrolases"/>
    <property type="match status" value="1"/>
</dbReference>
<gene>
    <name evidence="2" type="ORF">ACFO4R_00825</name>
</gene>
<dbReference type="RefSeq" id="WP_379787059.1">
    <property type="nucleotide sequence ID" value="NZ_JBHSHL010000003.1"/>
</dbReference>
<dbReference type="Proteomes" id="UP001595916">
    <property type="component" value="Unassembled WGS sequence"/>
</dbReference>
<accession>A0ABV9QHF5</accession>
<evidence type="ECO:0000313" key="2">
    <source>
        <dbReference type="EMBL" id="MFC4803614.1"/>
    </source>
</evidence>
<name>A0ABV9QHF5_9FIRM</name>
<reference evidence="3" key="1">
    <citation type="journal article" date="2019" name="Int. J. Syst. Evol. Microbiol.">
        <title>The Global Catalogue of Microorganisms (GCM) 10K type strain sequencing project: providing services to taxonomists for standard genome sequencing and annotation.</title>
        <authorList>
            <consortium name="The Broad Institute Genomics Platform"/>
            <consortium name="The Broad Institute Genome Sequencing Center for Infectious Disease"/>
            <person name="Wu L."/>
            <person name="Ma J."/>
        </authorList>
    </citation>
    <scope>NUCLEOTIDE SEQUENCE [LARGE SCALE GENOMIC DNA]</scope>
    <source>
        <strain evidence="3">CCUG 46385</strain>
    </source>
</reference>
<organism evidence="2 3">
    <name type="scientific">Filifactor villosus</name>
    <dbReference type="NCBI Taxonomy" id="29374"/>
    <lineage>
        <taxon>Bacteria</taxon>
        <taxon>Bacillati</taxon>
        <taxon>Bacillota</taxon>
        <taxon>Clostridia</taxon>
        <taxon>Peptostreptococcales</taxon>
        <taxon>Filifactoraceae</taxon>
        <taxon>Filifactor</taxon>
    </lineage>
</organism>
<feature type="domain" description="Dynamin N-terminal" evidence="1">
    <location>
        <begin position="108"/>
        <end position="251"/>
    </location>
</feature>
<dbReference type="Pfam" id="PF00350">
    <property type="entry name" value="Dynamin_N"/>
    <property type="match status" value="1"/>
</dbReference>
<protein>
    <submittedName>
        <fullName evidence="2">Dynamin family protein</fullName>
    </submittedName>
</protein>